<dbReference type="InterPro" id="IPR026679">
    <property type="entry name" value="MAP10_C-term"/>
</dbReference>
<reference evidence="3 4" key="1">
    <citation type="journal article" date="2018" name="Nat. Ecol. Evol.">
        <title>Shark genomes provide insights into elasmobranch evolution and the origin of vertebrates.</title>
        <authorList>
            <person name="Hara Y"/>
            <person name="Yamaguchi K"/>
            <person name="Onimaru K"/>
            <person name="Kadota M"/>
            <person name="Koyanagi M"/>
            <person name="Keeley SD"/>
            <person name="Tatsumi K"/>
            <person name="Tanaka K"/>
            <person name="Motone F"/>
            <person name="Kageyama Y"/>
            <person name="Nozu R"/>
            <person name="Adachi N"/>
            <person name="Nishimura O"/>
            <person name="Nakagawa R"/>
            <person name="Tanegashima C"/>
            <person name="Kiyatake I"/>
            <person name="Matsumoto R"/>
            <person name="Murakumo K"/>
            <person name="Nishida K"/>
            <person name="Terakita A"/>
            <person name="Kuratani S"/>
            <person name="Sato K"/>
            <person name="Hyodo S Kuraku.S."/>
        </authorList>
    </citation>
    <scope>NUCLEOTIDE SEQUENCE [LARGE SCALE GENOMIC DNA]</scope>
</reference>
<dbReference type="Pfam" id="PF14925">
    <property type="entry name" value="HPHLAWLY"/>
    <property type="match status" value="1"/>
</dbReference>
<dbReference type="GO" id="GO:0008017">
    <property type="term" value="F:microtubule binding"/>
    <property type="evidence" value="ECO:0007669"/>
    <property type="project" value="InterPro"/>
</dbReference>
<dbReference type="Pfam" id="PF14924">
    <property type="entry name" value="MAP10_N"/>
    <property type="match status" value="1"/>
</dbReference>
<feature type="region of interest" description="Disordered" evidence="1">
    <location>
        <begin position="436"/>
        <end position="459"/>
    </location>
</feature>
<evidence type="ECO:0000256" key="1">
    <source>
        <dbReference type="SAM" id="MobiDB-lite"/>
    </source>
</evidence>
<keyword evidence="4" id="KW-1185">Reference proteome</keyword>
<sequence>MTISESAAKAPTMETLFSLELLVDYVRLEPGPWTPGPGPLFAVAFRLLDFPTLLVHQIEPERAECIRRSWVSDKEKAIPERAPNGSDVPFSKGKSCLFKISLASLHSHLSNTPLYAMLLDVFPRVPKFLGSCLISLADAVDKIRREVEECGMPSMHGGKGLHALYNLMGRKVGYISVRYRLLSLGAAFLPHDQENVTGGMLDVKELPLKTVEAPILSDVNKKSEEFMSQDSGKTLFISAKSPDRLVDNRILDQKVQILDSEVPVVISMPKEEKRKPRKPTEGEPMEHQLGLRRLETERSVDLDGDNVFCPPPMYYTRSTNESKEKIAEVRRVVEPDTMSAPLEEQDMDDAGGSFDIKRNANCSHLPVNQSETTSRLKPQVYDTSPQFDPCNNISQLPLLNALLIELSLLHNQVPQGIPLPVHPKLTWLYSGLDNDSPKVHKPTHTTEPEHPKPTSSNLKIQKEKFQKHMISLKHFDKENTTKQTNTKNKSKHPKRKLAYGLTHTLRLRLQKTNPEMLILHEQRELSRKKQLKERKTAATYCKSKEESGPSTFLQENQYLPGTFSFQSGCFEENVETLIENSIELDSLHSPRVLGSRKNKNTDNFGETSKLETVTNKEQMCVQTLGPTSKVSNFQVLQNATNDRILVREDVKINVPKAFNLDSDHLFSDIVNRAQNVLQTSEINPVSIIYSTKAEDSDAQISSNSYNDCADPKYSEDFTSPEATGFSEDFTSPEPTSKCTDNLDSSIEAASTMVKHMNSNNELESNFSKHFNNGAAQSEREDDSVPLPIPSQQSPIRSLKGISNVKSHHQKVAASNLSNDATSSEVNQFKNTLNLTSKEENKKQLESTLFHGDINPVSIELPRLSSSMTGCKSFEDSQSLGPSQMSSYIPSSVSDLVSGELEINTTDVQKDGSELDATGTANECRHISELIINKLPGYTL</sequence>
<dbReference type="PANTHER" id="PTHR21831">
    <property type="entry name" value="MICROTUBULE-ASSOCIATED PROTEIN 10"/>
    <property type="match status" value="1"/>
</dbReference>
<dbReference type="OMA" id="EDFCTTE"/>
<organism evidence="3 4">
    <name type="scientific">Chiloscyllium punctatum</name>
    <name type="common">Brownbanded bambooshark</name>
    <name type="synonym">Hemiscyllium punctatum</name>
    <dbReference type="NCBI Taxonomy" id="137246"/>
    <lineage>
        <taxon>Eukaryota</taxon>
        <taxon>Metazoa</taxon>
        <taxon>Chordata</taxon>
        <taxon>Craniata</taxon>
        <taxon>Vertebrata</taxon>
        <taxon>Chondrichthyes</taxon>
        <taxon>Elasmobranchii</taxon>
        <taxon>Galeomorphii</taxon>
        <taxon>Galeoidea</taxon>
        <taxon>Orectolobiformes</taxon>
        <taxon>Hemiscylliidae</taxon>
        <taxon>Chiloscyllium</taxon>
    </lineage>
</organism>
<evidence type="ECO:0000313" key="3">
    <source>
        <dbReference type="EMBL" id="GCC32634.1"/>
    </source>
</evidence>
<dbReference type="GO" id="GO:0032467">
    <property type="term" value="P:positive regulation of cytokinesis"/>
    <property type="evidence" value="ECO:0007669"/>
    <property type="project" value="TreeGrafter"/>
</dbReference>
<proteinExistence type="predicted"/>
<dbReference type="PANTHER" id="PTHR21831:SF2">
    <property type="entry name" value="MICROTUBULE-ASSOCIATED PROTEIN 10"/>
    <property type="match status" value="1"/>
</dbReference>
<dbReference type="STRING" id="137246.A0A401SQF4"/>
<gene>
    <name evidence="3" type="ORF">chiPu_0011097</name>
</gene>
<name>A0A401SQF4_CHIPU</name>
<dbReference type="OrthoDB" id="69809at2759"/>
<dbReference type="GO" id="GO:0005881">
    <property type="term" value="C:cytoplasmic microtubule"/>
    <property type="evidence" value="ECO:0007669"/>
    <property type="project" value="TreeGrafter"/>
</dbReference>
<protein>
    <recommendedName>
        <fullName evidence="2">Microtubule-associated protein 10 C-terminal domain-containing protein</fullName>
    </recommendedName>
</protein>
<dbReference type="InterPro" id="IPR039302">
    <property type="entry name" value="MAP10"/>
</dbReference>
<evidence type="ECO:0000313" key="4">
    <source>
        <dbReference type="Proteomes" id="UP000287033"/>
    </source>
</evidence>
<dbReference type="GO" id="GO:1990023">
    <property type="term" value="C:mitotic spindle midzone"/>
    <property type="evidence" value="ECO:0007669"/>
    <property type="project" value="TreeGrafter"/>
</dbReference>
<dbReference type="EMBL" id="BEZZ01000449">
    <property type="protein sequence ID" value="GCC32634.1"/>
    <property type="molecule type" value="Genomic_DNA"/>
</dbReference>
<feature type="domain" description="Microtubule-associated protein 10 C-terminal" evidence="2">
    <location>
        <begin position="305"/>
        <end position="938"/>
    </location>
</feature>
<dbReference type="AlphaFoldDB" id="A0A401SQF4"/>
<dbReference type="GO" id="GO:0051256">
    <property type="term" value="P:mitotic spindle midzone assembly"/>
    <property type="evidence" value="ECO:0007669"/>
    <property type="project" value="TreeGrafter"/>
</dbReference>
<comment type="caution">
    <text evidence="3">The sequence shown here is derived from an EMBL/GenBank/DDBJ whole genome shotgun (WGS) entry which is preliminary data.</text>
</comment>
<dbReference type="GO" id="GO:0005813">
    <property type="term" value="C:centrosome"/>
    <property type="evidence" value="ECO:0007669"/>
    <property type="project" value="TreeGrafter"/>
</dbReference>
<dbReference type="GO" id="GO:0097431">
    <property type="term" value="C:mitotic spindle pole"/>
    <property type="evidence" value="ECO:0007669"/>
    <property type="project" value="TreeGrafter"/>
</dbReference>
<accession>A0A401SQF4</accession>
<dbReference type="GO" id="GO:0030496">
    <property type="term" value="C:midbody"/>
    <property type="evidence" value="ECO:0007669"/>
    <property type="project" value="TreeGrafter"/>
</dbReference>
<feature type="region of interest" description="Disordered" evidence="1">
    <location>
        <begin position="472"/>
        <end position="495"/>
    </location>
</feature>
<dbReference type="GO" id="GO:0031122">
    <property type="term" value="P:cytoplasmic microtubule organization"/>
    <property type="evidence" value="ECO:0007669"/>
    <property type="project" value="TreeGrafter"/>
</dbReference>
<feature type="region of interest" description="Disordered" evidence="1">
    <location>
        <begin position="773"/>
        <end position="794"/>
    </location>
</feature>
<evidence type="ECO:0000259" key="2">
    <source>
        <dbReference type="Pfam" id="PF14925"/>
    </source>
</evidence>
<dbReference type="Proteomes" id="UP000287033">
    <property type="component" value="Unassembled WGS sequence"/>
</dbReference>